<dbReference type="GeneID" id="107434319"/>
<evidence type="ECO:0000259" key="5">
    <source>
        <dbReference type="PROSITE" id="PS51795"/>
    </source>
</evidence>
<evidence type="ECO:0000313" key="7">
    <source>
        <dbReference type="RefSeq" id="XP_015901261.1"/>
    </source>
</evidence>
<comment type="similarity">
    <text evidence="1">Belongs to the FLZ family.</text>
</comment>
<dbReference type="PANTHER" id="PTHR47847:SF2">
    <property type="entry name" value="FCS-LIKE ZINC FINGER 17-RELATED"/>
    <property type="match status" value="1"/>
</dbReference>
<evidence type="ECO:0000313" key="6">
    <source>
        <dbReference type="Proteomes" id="UP001652623"/>
    </source>
</evidence>
<dbReference type="PANTHER" id="PTHR47847">
    <property type="entry name" value="FCS-LIKE ZINC FINGER 17"/>
    <property type="match status" value="1"/>
</dbReference>
<reference evidence="7" key="2">
    <citation type="submission" date="2025-08" db="UniProtKB">
        <authorList>
            <consortium name="RefSeq"/>
        </authorList>
    </citation>
    <scope>IDENTIFICATION</scope>
    <source>
        <tissue evidence="7">Seedling</tissue>
    </source>
</reference>
<dbReference type="KEGG" id="zju:107434319"/>
<name>A0A6P4BQ34_ZIZJJ</name>
<dbReference type="RefSeq" id="XP_015901261.1">
    <property type="nucleotide sequence ID" value="XM_016045775.4"/>
</dbReference>
<reference evidence="6" key="1">
    <citation type="submission" date="2025-05" db="UniProtKB">
        <authorList>
            <consortium name="RefSeq"/>
        </authorList>
    </citation>
    <scope>NUCLEOTIDE SEQUENCE [LARGE SCALE GENOMIC DNA]</scope>
</reference>
<accession>A0A6P4BQ34</accession>
<gene>
    <name evidence="7" type="primary">LOC107434319</name>
</gene>
<organism evidence="6 7">
    <name type="scientific">Ziziphus jujuba</name>
    <name type="common">Chinese jujube</name>
    <name type="synonym">Ziziphus sativa</name>
    <dbReference type="NCBI Taxonomy" id="326968"/>
    <lineage>
        <taxon>Eukaryota</taxon>
        <taxon>Viridiplantae</taxon>
        <taxon>Streptophyta</taxon>
        <taxon>Embryophyta</taxon>
        <taxon>Tracheophyta</taxon>
        <taxon>Spermatophyta</taxon>
        <taxon>Magnoliopsida</taxon>
        <taxon>eudicotyledons</taxon>
        <taxon>Gunneridae</taxon>
        <taxon>Pentapetalae</taxon>
        <taxon>rosids</taxon>
        <taxon>fabids</taxon>
        <taxon>Rosales</taxon>
        <taxon>Rhamnaceae</taxon>
        <taxon>Paliureae</taxon>
        <taxon>Ziziphus</taxon>
    </lineage>
</organism>
<dbReference type="Pfam" id="PF04570">
    <property type="entry name" value="zf-FLZ"/>
    <property type="match status" value="1"/>
</dbReference>
<evidence type="ECO:0000256" key="3">
    <source>
        <dbReference type="ARBA" id="ARBA00022771"/>
    </source>
</evidence>
<feature type="zinc finger region" description="FLZ-type" evidence="4">
    <location>
        <begin position="70"/>
        <end position="114"/>
    </location>
</feature>
<evidence type="ECO:0000256" key="4">
    <source>
        <dbReference type="PROSITE-ProRule" id="PRU01131"/>
    </source>
</evidence>
<evidence type="ECO:0000256" key="1">
    <source>
        <dbReference type="ARBA" id="ARBA00009374"/>
    </source>
</evidence>
<dbReference type="PROSITE" id="PS51795">
    <property type="entry name" value="ZF_FLZ"/>
    <property type="match status" value="1"/>
</dbReference>
<dbReference type="AlphaFoldDB" id="A0A6P4BQ34"/>
<dbReference type="Proteomes" id="UP001652623">
    <property type="component" value="Chromosome 1"/>
</dbReference>
<keyword evidence="3" id="KW-0862">Zinc</keyword>
<sequence length="168" mass="19322">MLSRFKIPFKMEEQHDDKQSHDSSMKSSVAVGLRILVQISNGKSNIVVKSAVRPRHHQHTTTSSSIDDYCFLKTCNLCNVGLSLDKEVYMYRGDQGFCSVECRDRQILMDEMKELEASTKKMIASCRNCYKTSSGRNNETRTLLQDMINHRHKPIIPRQRNQPILSLS</sequence>
<feature type="domain" description="FLZ-type" evidence="5">
    <location>
        <begin position="70"/>
        <end position="114"/>
    </location>
</feature>
<keyword evidence="3" id="KW-0863">Zinc-finger</keyword>
<keyword evidence="6" id="KW-1185">Reference proteome</keyword>
<evidence type="ECO:0000256" key="2">
    <source>
        <dbReference type="ARBA" id="ARBA00022723"/>
    </source>
</evidence>
<dbReference type="InterPro" id="IPR044181">
    <property type="entry name" value="FLZ17/18"/>
</dbReference>
<dbReference type="GO" id="GO:0008270">
    <property type="term" value="F:zinc ion binding"/>
    <property type="evidence" value="ECO:0007669"/>
    <property type="project" value="UniProtKB-KW"/>
</dbReference>
<keyword evidence="2" id="KW-0479">Metal-binding</keyword>
<protein>
    <submittedName>
        <fullName evidence="7">FCS-Like Zinc finger 17</fullName>
    </submittedName>
</protein>
<proteinExistence type="inferred from homology"/>
<dbReference type="InParanoid" id="A0A6P4BQ34"/>
<dbReference type="InterPro" id="IPR007650">
    <property type="entry name" value="Zf-FLZ_dom"/>
</dbReference>